<accession>A0A2H5F4B0</accession>
<sequence>MLIRPLDPAADLPLVAAFYADAPDYWLLAEGVLPGPEKARDFFTDCPPGSDPAAAHRLGLFLDDRLSGLVELSFGFPEPEDAYLGLMILGPWAQGGGHGARALAHVEALARQAGCPRLYLGVLGRNPRGRAFWQREGFVATGISRVTDQGDRVHRMMKPL</sequence>
<dbReference type="AlphaFoldDB" id="A0A2H5F4B0"/>
<gene>
    <name evidence="4" type="ORF">CX676_15085</name>
</gene>
<dbReference type="GO" id="GO:0016747">
    <property type="term" value="F:acyltransferase activity, transferring groups other than amino-acyl groups"/>
    <property type="evidence" value="ECO:0007669"/>
    <property type="project" value="InterPro"/>
</dbReference>
<dbReference type="RefSeq" id="WP_101754365.1">
    <property type="nucleotide sequence ID" value="NZ_CP025430.1"/>
</dbReference>
<evidence type="ECO:0000256" key="1">
    <source>
        <dbReference type="ARBA" id="ARBA00022679"/>
    </source>
</evidence>
<dbReference type="Pfam" id="PF00583">
    <property type="entry name" value="Acetyltransf_1"/>
    <property type="match status" value="1"/>
</dbReference>
<dbReference type="KEGG" id="pzh:CX676_15085"/>
<dbReference type="InterPro" id="IPR050832">
    <property type="entry name" value="Bact_Acetyltransf"/>
</dbReference>
<keyword evidence="5" id="KW-1185">Reference proteome</keyword>
<dbReference type="OrthoDB" id="7992078at2"/>
<dbReference type="EMBL" id="CP025430">
    <property type="protein sequence ID" value="AUH66388.1"/>
    <property type="molecule type" value="Genomic_DNA"/>
</dbReference>
<dbReference type="InterPro" id="IPR016181">
    <property type="entry name" value="Acyl_CoA_acyltransferase"/>
</dbReference>
<keyword evidence="1 4" id="KW-0808">Transferase</keyword>
<organism evidence="4 5">
    <name type="scientific">Paracoccus zhejiangensis</name>
    <dbReference type="NCBI Taxonomy" id="1077935"/>
    <lineage>
        <taxon>Bacteria</taxon>
        <taxon>Pseudomonadati</taxon>
        <taxon>Pseudomonadota</taxon>
        <taxon>Alphaproteobacteria</taxon>
        <taxon>Rhodobacterales</taxon>
        <taxon>Paracoccaceae</taxon>
        <taxon>Paracoccus</taxon>
    </lineage>
</organism>
<keyword evidence="2" id="KW-0012">Acyltransferase</keyword>
<reference evidence="4 5" key="1">
    <citation type="journal article" date="2013" name="Antonie Van Leeuwenhoek">
        <title>Paracoccus zhejiangensis sp. nov., isolated from activated sludge in wastewater-treatment system.</title>
        <authorList>
            <person name="Wu Z.G."/>
            <person name="Zhang D.F."/>
            <person name="Liu Y.L."/>
            <person name="Wang F."/>
            <person name="Jiang X."/>
            <person name="Li C."/>
            <person name="Li S.P."/>
            <person name="Hong Q."/>
            <person name="Li W.J."/>
        </authorList>
    </citation>
    <scope>NUCLEOTIDE SEQUENCE [LARGE SCALE GENOMIC DNA]</scope>
    <source>
        <strain evidence="4 5">J6</strain>
    </source>
</reference>
<proteinExistence type="predicted"/>
<dbReference type="PANTHER" id="PTHR43877">
    <property type="entry name" value="AMINOALKYLPHOSPHONATE N-ACETYLTRANSFERASE-RELATED-RELATED"/>
    <property type="match status" value="1"/>
</dbReference>
<dbReference type="SUPFAM" id="SSF55729">
    <property type="entry name" value="Acyl-CoA N-acyltransferases (Nat)"/>
    <property type="match status" value="1"/>
</dbReference>
<protein>
    <submittedName>
        <fullName evidence="4">GNAT family N-acetyltransferase</fullName>
    </submittedName>
</protein>
<name>A0A2H5F4B0_9RHOB</name>
<dbReference type="CDD" id="cd04301">
    <property type="entry name" value="NAT_SF"/>
    <property type="match status" value="1"/>
</dbReference>
<dbReference type="PANTHER" id="PTHR43877:SF2">
    <property type="entry name" value="AMINOALKYLPHOSPHONATE N-ACETYLTRANSFERASE-RELATED"/>
    <property type="match status" value="1"/>
</dbReference>
<evidence type="ECO:0000256" key="2">
    <source>
        <dbReference type="ARBA" id="ARBA00023315"/>
    </source>
</evidence>
<dbReference type="Proteomes" id="UP000234530">
    <property type="component" value="Chromosome"/>
</dbReference>
<dbReference type="PROSITE" id="PS51186">
    <property type="entry name" value="GNAT"/>
    <property type="match status" value="1"/>
</dbReference>
<evidence type="ECO:0000259" key="3">
    <source>
        <dbReference type="PROSITE" id="PS51186"/>
    </source>
</evidence>
<evidence type="ECO:0000313" key="4">
    <source>
        <dbReference type="EMBL" id="AUH66388.1"/>
    </source>
</evidence>
<dbReference type="InterPro" id="IPR000182">
    <property type="entry name" value="GNAT_dom"/>
</dbReference>
<dbReference type="Gene3D" id="3.40.630.30">
    <property type="match status" value="1"/>
</dbReference>
<feature type="domain" description="N-acetyltransferase" evidence="3">
    <location>
        <begin position="1"/>
        <end position="160"/>
    </location>
</feature>
<evidence type="ECO:0000313" key="5">
    <source>
        <dbReference type="Proteomes" id="UP000234530"/>
    </source>
</evidence>